<sequence>MPIRFRTGLVAAALAAGLLAAPALAQDDASGEVVARVNGEPISADALAQLLAQQTQGRGEVTAAQRQQFLDEVITVTLLAQDAEARDLHREPDIAAQLENTRRAILAQALVRSLSGEDRVSDEAVRELYDERFAGGGDREYRARHILVPERETAVGIIDELDAGGDFAELAAEHSEDSNADNGGDLGWFAAADMVGPFAAEVEALEPGEYSDEPVETRFGWHVVQVDDTRATDPPAFDEVEDQLRMELVRRSVQQYVQELRAEAEIEYEADWAEPAQD</sequence>
<proteinExistence type="inferred from homology"/>
<accession>A0A2U2N360</accession>
<gene>
    <name evidence="8" type="ORF">DEM34_07995</name>
</gene>
<organism evidence="8 9">
    <name type="scientific">Sediminicurvatus halobius</name>
    <dbReference type="NCBI Taxonomy" id="2182432"/>
    <lineage>
        <taxon>Bacteria</taxon>
        <taxon>Pseudomonadati</taxon>
        <taxon>Pseudomonadota</taxon>
        <taxon>Gammaproteobacteria</taxon>
        <taxon>Chromatiales</taxon>
        <taxon>Ectothiorhodospiraceae</taxon>
        <taxon>Sediminicurvatus</taxon>
    </lineage>
</organism>
<evidence type="ECO:0000256" key="6">
    <source>
        <dbReference type="SAM" id="SignalP"/>
    </source>
</evidence>
<feature type="signal peptide" evidence="6">
    <location>
        <begin position="1"/>
        <end position="25"/>
    </location>
</feature>
<feature type="domain" description="PpiC" evidence="7">
    <location>
        <begin position="138"/>
        <end position="228"/>
    </location>
</feature>
<name>A0A2U2N360_9GAMM</name>
<dbReference type="PANTHER" id="PTHR47245">
    <property type="entry name" value="PEPTIDYLPROLYL ISOMERASE"/>
    <property type="match status" value="1"/>
</dbReference>
<evidence type="ECO:0000256" key="1">
    <source>
        <dbReference type="ARBA" id="ARBA00000971"/>
    </source>
</evidence>
<evidence type="ECO:0000259" key="7">
    <source>
        <dbReference type="PROSITE" id="PS50198"/>
    </source>
</evidence>
<evidence type="ECO:0000256" key="4">
    <source>
        <dbReference type="ARBA" id="ARBA00023110"/>
    </source>
</evidence>
<comment type="caution">
    <text evidence="8">The sequence shown here is derived from an EMBL/GenBank/DDBJ whole genome shotgun (WGS) entry which is preliminary data.</text>
</comment>
<reference evidence="8 9" key="1">
    <citation type="submission" date="2018-05" db="EMBL/GenBank/DDBJ databases">
        <title>Spiribacter halobius sp. nov., a moderately halophilic bacterium isolated from marine solar saltern.</title>
        <authorList>
            <person name="Zheng W.-S."/>
            <person name="Lu D.-C."/>
            <person name="Du Z.-J."/>
        </authorList>
    </citation>
    <scope>NUCLEOTIDE SEQUENCE [LARGE SCALE GENOMIC DNA]</scope>
    <source>
        <strain evidence="8 9">E85</strain>
    </source>
</reference>
<dbReference type="Pfam" id="PF13616">
    <property type="entry name" value="Rotamase_3"/>
    <property type="match status" value="1"/>
</dbReference>
<dbReference type="Gene3D" id="3.10.50.40">
    <property type="match status" value="1"/>
</dbReference>
<evidence type="ECO:0000313" key="9">
    <source>
        <dbReference type="Proteomes" id="UP000245474"/>
    </source>
</evidence>
<dbReference type="PROSITE" id="PS50198">
    <property type="entry name" value="PPIC_PPIASE_2"/>
    <property type="match status" value="1"/>
</dbReference>
<evidence type="ECO:0000256" key="2">
    <source>
        <dbReference type="ARBA" id="ARBA00007656"/>
    </source>
</evidence>
<dbReference type="OrthoDB" id="14196at2"/>
<feature type="chain" id="PRO_5015477057" description="peptidylprolyl isomerase" evidence="6">
    <location>
        <begin position="26"/>
        <end position="278"/>
    </location>
</feature>
<protein>
    <recommendedName>
        <fullName evidence="3">peptidylprolyl isomerase</fullName>
        <ecNumber evidence="3">5.2.1.8</ecNumber>
    </recommendedName>
</protein>
<keyword evidence="9" id="KW-1185">Reference proteome</keyword>
<keyword evidence="5 8" id="KW-0413">Isomerase</keyword>
<dbReference type="EC" id="5.2.1.8" evidence="3"/>
<comment type="similarity">
    <text evidence="2">Belongs to the PpiC/parvulin rotamase family.</text>
</comment>
<dbReference type="EMBL" id="QFFI01000010">
    <property type="protein sequence ID" value="PWG63497.1"/>
    <property type="molecule type" value="Genomic_DNA"/>
</dbReference>
<comment type="catalytic activity">
    <reaction evidence="1">
        <text>[protein]-peptidylproline (omega=180) = [protein]-peptidylproline (omega=0)</text>
        <dbReference type="Rhea" id="RHEA:16237"/>
        <dbReference type="Rhea" id="RHEA-COMP:10747"/>
        <dbReference type="Rhea" id="RHEA-COMP:10748"/>
        <dbReference type="ChEBI" id="CHEBI:83833"/>
        <dbReference type="ChEBI" id="CHEBI:83834"/>
        <dbReference type="EC" id="5.2.1.8"/>
    </reaction>
</comment>
<dbReference type="Proteomes" id="UP000245474">
    <property type="component" value="Unassembled WGS sequence"/>
</dbReference>
<dbReference type="InterPro" id="IPR027304">
    <property type="entry name" value="Trigger_fact/SurA_dom_sf"/>
</dbReference>
<dbReference type="AlphaFoldDB" id="A0A2U2N360"/>
<keyword evidence="6" id="KW-0732">Signal</keyword>
<dbReference type="GO" id="GO:0003755">
    <property type="term" value="F:peptidyl-prolyl cis-trans isomerase activity"/>
    <property type="evidence" value="ECO:0007669"/>
    <property type="project" value="UniProtKB-KW"/>
</dbReference>
<dbReference type="InterPro" id="IPR046357">
    <property type="entry name" value="PPIase_dom_sf"/>
</dbReference>
<dbReference type="PANTHER" id="PTHR47245:SF2">
    <property type="entry name" value="PEPTIDYL-PROLYL CIS-TRANS ISOMERASE HP_0175-RELATED"/>
    <property type="match status" value="1"/>
</dbReference>
<dbReference type="InterPro" id="IPR050245">
    <property type="entry name" value="PrsA_foldase"/>
</dbReference>
<dbReference type="SUPFAM" id="SSF109998">
    <property type="entry name" value="Triger factor/SurA peptide-binding domain-like"/>
    <property type="match status" value="1"/>
</dbReference>
<dbReference type="RefSeq" id="WP_109678028.1">
    <property type="nucleotide sequence ID" value="NZ_CP086615.1"/>
</dbReference>
<dbReference type="SUPFAM" id="SSF54534">
    <property type="entry name" value="FKBP-like"/>
    <property type="match status" value="1"/>
</dbReference>
<keyword evidence="4 5" id="KW-0697">Rotamase</keyword>
<dbReference type="InterPro" id="IPR000297">
    <property type="entry name" value="PPIase_PpiC"/>
</dbReference>
<evidence type="ECO:0000256" key="5">
    <source>
        <dbReference type="PROSITE-ProRule" id="PRU00278"/>
    </source>
</evidence>
<evidence type="ECO:0000313" key="8">
    <source>
        <dbReference type="EMBL" id="PWG63497.1"/>
    </source>
</evidence>
<evidence type="ECO:0000256" key="3">
    <source>
        <dbReference type="ARBA" id="ARBA00013194"/>
    </source>
</evidence>
<dbReference type="Gene3D" id="1.10.8.1040">
    <property type="match status" value="1"/>
</dbReference>